<evidence type="ECO:0000259" key="8">
    <source>
        <dbReference type="PROSITE" id="PS50928"/>
    </source>
</evidence>
<keyword evidence="5 7" id="KW-1133">Transmembrane helix</keyword>
<dbReference type="InterPro" id="IPR000515">
    <property type="entry name" value="MetI-like"/>
</dbReference>
<feature type="transmembrane region" description="Helical" evidence="7">
    <location>
        <begin position="160"/>
        <end position="179"/>
    </location>
</feature>
<name>A0ABW3RYK6_9BACL</name>
<feature type="transmembrane region" description="Helical" evidence="7">
    <location>
        <begin position="115"/>
        <end position="140"/>
    </location>
</feature>
<dbReference type="EMBL" id="JBHTLM010000010">
    <property type="protein sequence ID" value="MFD1177622.1"/>
    <property type="molecule type" value="Genomic_DNA"/>
</dbReference>
<evidence type="ECO:0000256" key="7">
    <source>
        <dbReference type="RuleBase" id="RU363032"/>
    </source>
</evidence>
<dbReference type="CDD" id="cd06261">
    <property type="entry name" value="TM_PBP2"/>
    <property type="match status" value="1"/>
</dbReference>
<feature type="transmembrane region" description="Helical" evidence="7">
    <location>
        <begin position="279"/>
        <end position="299"/>
    </location>
</feature>
<feature type="transmembrane region" description="Helical" evidence="7">
    <location>
        <begin position="78"/>
        <end position="103"/>
    </location>
</feature>
<dbReference type="PROSITE" id="PS50928">
    <property type="entry name" value="ABC_TM1"/>
    <property type="match status" value="1"/>
</dbReference>
<keyword evidence="3" id="KW-1003">Cell membrane</keyword>
<feature type="transmembrane region" description="Helical" evidence="7">
    <location>
        <begin position="21"/>
        <end position="41"/>
    </location>
</feature>
<reference evidence="10" key="1">
    <citation type="journal article" date="2019" name="Int. J. Syst. Evol. Microbiol.">
        <title>The Global Catalogue of Microorganisms (GCM) 10K type strain sequencing project: providing services to taxonomists for standard genome sequencing and annotation.</title>
        <authorList>
            <consortium name="The Broad Institute Genomics Platform"/>
            <consortium name="The Broad Institute Genome Sequencing Center for Infectious Disease"/>
            <person name="Wu L."/>
            <person name="Ma J."/>
        </authorList>
    </citation>
    <scope>NUCLEOTIDE SEQUENCE [LARGE SCALE GENOMIC DNA]</scope>
    <source>
        <strain evidence="10">CCUG 59189</strain>
    </source>
</reference>
<keyword evidence="2 7" id="KW-0813">Transport</keyword>
<keyword evidence="4 7" id="KW-0812">Transmembrane</keyword>
<organism evidence="9 10">
    <name type="scientific">Paenibacillus puldeungensis</name>
    <dbReference type="NCBI Taxonomy" id="696536"/>
    <lineage>
        <taxon>Bacteria</taxon>
        <taxon>Bacillati</taxon>
        <taxon>Bacillota</taxon>
        <taxon>Bacilli</taxon>
        <taxon>Bacillales</taxon>
        <taxon>Paenibacillaceae</taxon>
        <taxon>Paenibacillus</taxon>
    </lineage>
</organism>
<dbReference type="PANTHER" id="PTHR43005:SF1">
    <property type="entry name" value="SPERMIDINE_PUTRESCINE TRANSPORT SYSTEM PERMEASE PROTEIN"/>
    <property type="match status" value="1"/>
</dbReference>
<comment type="caution">
    <text evidence="9">The sequence shown here is derived from an EMBL/GenBank/DDBJ whole genome shotgun (WGS) entry which is preliminary data.</text>
</comment>
<keyword evidence="10" id="KW-1185">Reference proteome</keyword>
<dbReference type="Gene3D" id="1.10.3720.10">
    <property type="entry name" value="MetI-like"/>
    <property type="match status" value="1"/>
</dbReference>
<comment type="subcellular location">
    <subcellularLocation>
        <location evidence="1 7">Cell membrane</location>
        <topology evidence="1 7">Multi-pass membrane protein</topology>
    </subcellularLocation>
</comment>
<dbReference type="Proteomes" id="UP001597262">
    <property type="component" value="Unassembled WGS sequence"/>
</dbReference>
<sequence length="307" mass="33618">MLQTATEQPKKGAVSNLLHGPFLWIAPLVIVLLITFVYPAFEVIRYSFTDASLTGKDYSYTFSSYLDIFSDKQVYQTLWTTFVFVFFSVVGQTVLGLAIALAIVKGEELKLRGTVFVRVVTLLAWAIPGVIIGVIWKIFLNESESGILTSLLHSIGINNVTFLTAGGSALVCTIIANIWRGTAQSMILSYSGLKTISKDIMEAADIDGATSWQRLIHVTIPSIMSVISINVILNIIMTFNTFDMIMSLTSGGPGNSTEVLALTAYNQIFVKMNLGSGSAYATILLLINGLMAAFYFWFLRRSGDNTN</sequence>
<evidence type="ECO:0000256" key="4">
    <source>
        <dbReference type="ARBA" id="ARBA00022692"/>
    </source>
</evidence>
<feature type="domain" description="ABC transmembrane type-1" evidence="8">
    <location>
        <begin position="78"/>
        <end position="295"/>
    </location>
</feature>
<evidence type="ECO:0000313" key="9">
    <source>
        <dbReference type="EMBL" id="MFD1177622.1"/>
    </source>
</evidence>
<evidence type="ECO:0000256" key="5">
    <source>
        <dbReference type="ARBA" id="ARBA00022989"/>
    </source>
</evidence>
<proteinExistence type="inferred from homology"/>
<gene>
    <name evidence="9" type="ORF">ACFQ3W_15110</name>
</gene>
<dbReference type="InterPro" id="IPR035906">
    <property type="entry name" value="MetI-like_sf"/>
</dbReference>
<comment type="similarity">
    <text evidence="7">Belongs to the binding-protein-dependent transport system permease family.</text>
</comment>
<evidence type="ECO:0000256" key="3">
    <source>
        <dbReference type="ARBA" id="ARBA00022475"/>
    </source>
</evidence>
<dbReference type="PANTHER" id="PTHR43005">
    <property type="entry name" value="BLR7065 PROTEIN"/>
    <property type="match status" value="1"/>
</dbReference>
<keyword evidence="6 7" id="KW-0472">Membrane</keyword>
<accession>A0ABW3RYK6</accession>
<evidence type="ECO:0000256" key="6">
    <source>
        <dbReference type="ARBA" id="ARBA00023136"/>
    </source>
</evidence>
<evidence type="ECO:0000313" key="10">
    <source>
        <dbReference type="Proteomes" id="UP001597262"/>
    </source>
</evidence>
<protein>
    <submittedName>
        <fullName evidence="9">Carbohydrate ABC transporter permease</fullName>
    </submittedName>
</protein>
<evidence type="ECO:0000256" key="1">
    <source>
        <dbReference type="ARBA" id="ARBA00004651"/>
    </source>
</evidence>
<feature type="transmembrane region" description="Helical" evidence="7">
    <location>
        <begin position="215"/>
        <end position="237"/>
    </location>
</feature>
<dbReference type="SUPFAM" id="SSF161098">
    <property type="entry name" value="MetI-like"/>
    <property type="match status" value="1"/>
</dbReference>
<dbReference type="Pfam" id="PF00528">
    <property type="entry name" value="BPD_transp_1"/>
    <property type="match status" value="1"/>
</dbReference>
<evidence type="ECO:0000256" key="2">
    <source>
        <dbReference type="ARBA" id="ARBA00022448"/>
    </source>
</evidence>
<dbReference type="RefSeq" id="WP_379320066.1">
    <property type="nucleotide sequence ID" value="NZ_JBHTLM010000010.1"/>
</dbReference>